<evidence type="ECO:0000256" key="1">
    <source>
        <dbReference type="SAM" id="Phobius"/>
    </source>
</evidence>
<keyword evidence="1" id="KW-0472">Membrane</keyword>
<proteinExistence type="predicted"/>
<evidence type="ECO:0000313" key="3">
    <source>
        <dbReference type="Proteomes" id="UP001500393"/>
    </source>
</evidence>
<reference evidence="2 3" key="1">
    <citation type="journal article" date="2019" name="Int. J. Syst. Evol. Microbiol.">
        <title>The Global Catalogue of Microorganisms (GCM) 10K type strain sequencing project: providing services to taxonomists for standard genome sequencing and annotation.</title>
        <authorList>
            <consortium name="The Broad Institute Genomics Platform"/>
            <consortium name="The Broad Institute Genome Sequencing Center for Infectious Disease"/>
            <person name="Wu L."/>
            <person name="Ma J."/>
        </authorList>
    </citation>
    <scope>NUCLEOTIDE SEQUENCE [LARGE SCALE GENOMIC DNA]</scope>
    <source>
        <strain evidence="2 3">JCM 14969</strain>
    </source>
</reference>
<evidence type="ECO:0008006" key="4">
    <source>
        <dbReference type="Google" id="ProtNLM"/>
    </source>
</evidence>
<evidence type="ECO:0000313" key="2">
    <source>
        <dbReference type="EMBL" id="GAA1614483.1"/>
    </source>
</evidence>
<dbReference type="RefSeq" id="WP_344222053.1">
    <property type="nucleotide sequence ID" value="NZ_BAAAOS010000064.1"/>
</dbReference>
<feature type="transmembrane region" description="Helical" evidence="1">
    <location>
        <begin position="6"/>
        <end position="26"/>
    </location>
</feature>
<dbReference type="EMBL" id="BAAAOS010000064">
    <property type="protein sequence ID" value="GAA1614483.1"/>
    <property type="molecule type" value="Genomic_DNA"/>
</dbReference>
<keyword evidence="3" id="KW-1185">Reference proteome</keyword>
<organism evidence="2 3">
    <name type="scientific">Kribbella sancticallisti</name>
    <dbReference type="NCBI Taxonomy" id="460087"/>
    <lineage>
        <taxon>Bacteria</taxon>
        <taxon>Bacillati</taxon>
        <taxon>Actinomycetota</taxon>
        <taxon>Actinomycetes</taxon>
        <taxon>Propionibacteriales</taxon>
        <taxon>Kribbellaceae</taxon>
        <taxon>Kribbella</taxon>
    </lineage>
</organism>
<name>A0ABN2ERT3_9ACTN</name>
<dbReference type="Proteomes" id="UP001500393">
    <property type="component" value="Unassembled WGS sequence"/>
</dbReference>
<keyword evidence="1" id="KW-1133">Transmembrane helix</keyword>
<sequence>MESFVPALAMAVVVFVISVVVLRKVMPASLVRLYDRLPSRRRTVFTADDIRRRATDVLNRLADELSGTNPGDVDGDLYERAGLARSEGERALDSSRLTDLIGALALARSGLDDLRVAAGRSHVRYAPCFFNPLHDQATKEIAYPIGAGTVSVPACRHCHGDIRRGVRDLDAVPSDTRPGEPYFLGDDKWAVTGYGALVDDLPTALFRYEQARRETTS</sequence>
<keyword evidence="1" id="KW-0812">Transmembrane</keyword>
<comment type="caution">
    <text evidence="2">The sequence shown here is derived from an EMBL/GenBank/DDBJ whole genome shotgun (WGS) entry which is preliminary data.</text>
</comment>
<accession>A0ABN2ERT3</accession>
<gene>
    <name evidence="2" type="ORF">GCM10009789_80770</name>
</gene>
<protein>
    <recommendedName>
        <fullName evidence="4">Cytochrome c domain-containing protein</fullName>
    </recommendedName>
</protein>